<name>A0A453B101_AEGTS</name>
<proteinExistence type="predicted"/>
<reference evidence="3" key="1">
    <citation type="journal article" date="2014" name="Science">
        <title>Ancient hybridizations among the ancestral genomes of bread wheat.</title>
        <authorList>
            <consortium name="International Wheat Genome Sequencing Consortium,"/>
            <person name="Marcussen T."/>
            <person name="Sandve S.R."/>
            <person name="Heier L."/>
            <person name="Spannagl M."/>
            <person name="Pfeifer M."/>
            <person name="Jakobsen K.S."/>
            <person name="Wulff B.B."/>
            <person name="Steuernagel B."/>
            <person name="Mayer K.F."/>
            <person name="Olsen O.A."/>
        </authorList>
    </citation>
    <scope>NUCLEOTIDE SEQUENCE [LARGE SCALE GENOMIC DNA]</scope>
    <source>
        <strain evidence="3">cv. AL8/78</strain>
    </source>
</reference>
<feature type="compositionally biased region" description="Low complexity" evidence="1">
    <location>
        <begin position="1"/>
        <end position="10"/>
    </location>
</feature>
<evidence type="ECO:0000313" key="3">
    <source>
        <dbReference type="Proteomes" id="UP000015105"/>
    </source>
</evidence>
<evidence type="ECO:0000313" key="2">
    <source>
        <dbReference type="EnsemblPlants" id="AET2Gv20330400.2"/>
    </source>
</evidence>
<dbReference type="EnsemblPlants" id="AET2Gv20330400.2">
    <property type="protein sequence ID" value="AET2Gv20330400.2"/>
    <property type="gene ID" value="AET2Gv20330400"/>
</dbReference>
<dbReference type="AlphaFoldDB" id="A0A453B101"/>
<feature type="compositionally biased region" description="Basic and acidic residues" evidence="1">
    <location>
        <begin position="13"/>
        <end position="25"/>
    </location>
</feature>
<evidence type="ECO:0000256" key="1">
    <source>
        <dbReference type="SAM" id="MobiDB-lite"/>
    </source>
</evidence>
<sequence>RILPSSSSLPARPPEHQWEERDRLRGRARRGRGFLEGSTPRPQGWRAHWRTRFPGTQADIFQLPITRWRRHPRKQAGPSVDTETWFDDTFSTGDVCSSTANRGGRRPDSRGPLRAQRPTQAAHLQGNLPGMSDAAMPVLPDMDEMDCIALYIPCTPPVSIP</sequence>
<feature type="region of interest" description="Disordered" evidence="1">
    <location>
        <begin position="69"/>
        <end position="131"/>
    </location>
</feature>
<accession>A0A453B101</accession>
<protein>
    <submittedName>
        <fullName evidence="2">Uncharacterized protein</fullName>
    </submittedName>
</protein>
<reference evidence="3" key="2">
    <citation type="journal article" date="2017" name="Nat. Plants">
        <title>The Aegilops tauschii genome reveals multiple impacts of transposons.</title>
        <authorList>
            <person name="Zhao G."/>
            <person name="Zou C."/>
            <person name="Li K."/>
            <person name="Wang K."/>
            <person name="Li T."/>
            <person name="Gao L."/>
            <person name="Zhang X."/>
            <person name="Wang H."/>
            <person name="Yang Z."/>
            <person name="Liu X."/>
            <person name="Jiang W."/>
            <person name="Mao L."/>
            <person name="Kong X."/>
            <person name="Jiao Y."/>
            <person name="Jia J."/>
        </authorList>
    </citation>
    <scope>NUCLEOTIDE SEQUENCE [LARGE SCALE GENOMIC DNA]</scope>
    <source>
        <strain evidence="3">cv. AL8/78</strain>
    </source>
</reference>
<reference evidence="2" key="5">
    <citation type="journal article" date="2021" name="G3 (Bethesda)">
        <title>Aegilops tauschii genome assembly Aet v5.0 features greater sequence contiguity and improved annotation.</title>
        <authorList>
            <person name="Wang L."/>
            <person name="Zhu T."/>
            <person name="Rodriguez J.C."/>
            <person name="Deal K.R."/>
            <person name="Dubcovsky J."/>
            <person name="McGuire P.E."/>
            <person name="Lux T."/>
            <person name="Spannagl M."/>
            <person name="Mayer K.F.X."/>
            <person name="Baldrich P."/>
            <person name="Meyers B.C."/>
            <person name="Huo N."/>
            <person name="Gu Y.Q."/>
            <person name="Zhou H."/>
            <person name="Devos K.M."/>
            <person name="Bennetzen J.L."/>
            <person name="Unver T."/>
            <person name="Budak H."/>
            <person name="Gulick P.J."/>
            <person name="Galiba G."/>
            <person name="Kalapos B."/>
            <person name="Nelson D.R."/>
            <person name="Li P."/>
            <person name="You F.M."/>
            <person name="Luo M.C."/>
            <person name="Dvorak J."/>
        </authorList>
    </citation>
    <scope>NUCLEOTIDE SEQUENCE [LARGE SCALE GENOMIC DNA]</scope>
    <source>
        <strain evidence="2">cv. AL8/78</strain>
    </source>
</reference>
<feature type="compositionally biased region" description="Polar residues" evidence="1">
    <location>
        <begin position="89"/>
        <end position="101"/>
    </location>
</feature>
<dbReference type="Proteomes" id="UP000015105">
    <property type="component" value="Chromosome 2D"/>
</dbReference>
<reference evidence="2" key="3">
    <citation type="journal article" date="2017" name="Nature">
        <title>Genome sequence of the progenitor of the wheat D genome Aegilops tauschii.</title>
        <authorList>
            <person name="Luo M.C."/>
            <person name="Gu Y.Q."/>
            <person name="Puiu D."/>
            <person name="Wang H."/>
            <person name="Twardziok S.O."/>
            <person name="Deal K.R."/>
            <person name="Huo N."/>
            <person name="Zhu T."/>
            <person name="Wang L."/>
            <person name="Wang Y."/>
            <person name="McGuire P.E."/>
            <person name="Liu S."/>
            <person name="Long H."/>
            <person name="Ramasamy R.K."/>
            <person name="Rodriguez J.C."/>
            <person name="Van S.L."/>
            <person name="Yuan L."/>
            <person name="Wang Z."/>
            <person name="Xia Z."/>
            <person name="Xiao L."/>
            <person name="Anderson O.D."/>
            <person name="Ouyang S."/>
            <person name="Liang Y."/>
            <person name="Zimin A.V."/>
            <person name="Pertea G."/>
            <person name="Qi P."/>
            <person name="Bennetzen J.L."/>
            <person name="Dai X."/>
            <person name="Dawson M.W."/>
            <person name="Muller H.G."/>
            <person name="Kugler K."/>
            <person name="Rivarola-Duarte L."/>
            <person name="Spannagl M."/>
            <person name="Mayer K.F.X."/>
            <person name="Lu F.H."/>
            <person name="Bevan M.W."/>
            <person name="Leroy P."/>
            <person name="Li P."/>
            <person name="You F.M."/>
            <person name="Sun Q."/>
            <person name="Liu Z."/>
            <person name="Lyons E."/>
            <person name="Wicker T."/>
            <person name="Salzberg S.L."/>
            <person name="Devos K.M."/>
            <person name="Dvorak J."/>
        </authorList>
    </citation>
    <scope>NUCLEOTIDE SEQUENCE [LARGE SCALE GENOMIC DNA]</scope>
    <source>
        <strain evidence="2">cv. AL8/78</strain>
    </source>
</reference>
<reference evidence="2" key="4">
    <citation type="submission" date="2019-03" db="UniProtKB">
        <authorList>
            <consortium name="EnsemblPlants"/>
        </authorList>
    </citation>
    <scope>IDENTIFICATION</scope>
</reference>
<dbReference type="Gramene" id="AET2Gv20330400.2">
    <property type="protein sequence ID" value="AET2Gv20330400.2"/>
    <property type="gene ID" value="AET2Gv20330400"/>
</dbReference>
<organism evidence="2 3">
    <name type="scientific">Aegilops tauschii subsp. strangulata</name>
    <name type="common">Goatgrass</name>
    <dbReference type="NCBI Taxonomy" id="200361"/>
    <lineage>
        <taxon>Eukaryota</taxon>
        <taxon>Viridiplantae</taxon>
        <taxon>Streptophyta</taxon>
        <taxon>Embryophyta</taxon>
        <taxon>Tracheophyta</taxon>
        <taxon>Spermatophyta</taxon>
        <taxon>Magnoliopsida</taxon>
        <taxon>Liliopsida</taxon>
        <taxon>Poales</taxon>
        <taxon>Poaceae</taxon>
        <taxon>BOP clade</taxon>
        <taxon>Pooideae</taxon>
        <taxon>Triticodae</taxon>
        <taxon>Triticeae</taxon>
        <taxon>Triticinae</taxon>
        <taxon>Aegilops</taxon>
    </lineage>
</organism>
<feature type="region of interest" description="Disordered" evidence="1">
    <location>
        <begin position="1"/>
        <end position="48"/>
    </location>
</feature>
<keyword evidence="3" id="KW-1185">Reference proteome</keyword>